<evidence type="ECO:0000313" key="2">
    <source>
        <dbReference type="Proteomes" id="UP000011607"/>
    </source>
</evidence>
<gene>
    <name evidence="1" type="ORF">C446_15091</name>
</gene>
<protein>
    <submittedName>
        <fullName evidence="1">Uncharacterized protein</fullName>
    </submittedName>
</protein>
<sequence length="431" mass="48474">MTFGNWLGDASYDTYYRDRFAEANNQLSNYPALKSVFGNVAFPQDENLRKNPILLELAKIDRDGNGSSRIDVINDALANVLNNLSTDDANDLKQELRSDDRREVSSRVLELQTYHFFSTQGLAVTPEPSLSPGGQTDLLIDDTHPVYVEVKRLGTADIELSLEALFEAVAEELIEEIPDDTMLHITVDTGRLVWDASQEEALQQQASKNKIVDQFDAANLALFLDHYKAVSLRDIQDLDQDWTIQYLIDNRLLHVINQYTDLGVQIKQHQNDPAFSPVRNASITDFHGPIISAFTGPCQGKLVEVHAENFYPSTPAAEQQRIFLNRVETNVEDKIQKDQREPGEPNLLVVSATHWLARGYSHAGTRPLAQPVNREILKRVEAVLDREQPRNLAGVILTEDEPAKHVLIDNPYTDTTIQQKFDATTTSTLVT</sequence>
<dbReference type="Proteomes" id="UP000011607">
    <property type="component" value="Unassembled WGS sequence"/>
</dbReference>
<reference evidence="1 2" key="1">
    <citation type="journal article" date="2014" name="PLoS Genet.">
        <title>Phylogenetically driven sequencing of extremely halophilic archaea reveals strategies for static and dynamic osmo-response.</title>
        <authorList>
            <person name="Becker E.A."/>
            <person name="Seitzer P.M."/>
            <person name="Tritt A."/>
            <person name="Larsen D."/>
            <person name="Krusor M."/>
            <person name="Yao A.I."/>
            <person name="Wu D."/>
            <person name="Madern D."/>
            <person name="Eisen J.A."/>
            <person name="Darling A.E."/>
            <person name="Facciotti M.T."/>
        </authorList>
    </citation>
    <scope>NUCLEOTIDE SEQUENCE [LARGE SCALE GENOMIC DNA]</scope>
    <source>
        <strain evidence="1 2">JCM 10879</strain>
    </source>
</reference>
<accession>M0LFL5</accession>
<comment type="caution">
    <text evidence="1">The sequence shown here is derived from an EMBL/GenBank/DDBJ whole genome shotgun (WGS) entry which is preliminary data.</text>
</comment>
<keyword evidence="2" id="KW-1185">Reference proteome</keyword>
<evidence type="ECO:0000313" key="1">
    <source>
        <dbReference type="EMBL" id="EMA31888.1"/>
    </source>
</evidence>
<proteinExistence type="predicted"/>
<dbReference type="AlphaFoldDB" id="M0LFL5"/>
<dbReference type="EMBL" id="AOMA01000153">
    <property type="protein sequence ID" value="EMA31888.1"/>
    <property type="molecule type" value="Genomic_DNA"/>
</dbReference>
<dbReference type="RefSeq" id="WP_006673910.1">
    <property type="nucleotide sequence ID" value="NZ_AOMA01000153.1"/>
</dbReference>
<organism evidence="1 2">
    <name type="scientific">Halobiforma nitratireducens JCM 10879</name>
    <dbReference type="NCBI Taxonomy" id="1227454"/>
    <lineage>
        <taxon>Archaea</taxon>
        <taxon>Methanobacteriati</taxon>
        <taxon>Methanobacteriota</taxon>
        <taxon>Stenosarchaea group</taxon>
        <taxon>Halobacteria</taxon>
        <taxon>Halobacteriales</taxon>
        <taxon>Natrialbaceae</taxon>
        <taxon>Halobiforma</taxon>
    </lineage>
</organism>
<name>M0LFL5_9EURY</name>